<dbReference type="InterPro" id="IPR027417">
    <property type="entry name" value="P-loop_NTPase"/>
</dbReference>
<dbReference type="GO" id="GO:0006310">
    <property type="term" value="P:DNA recombination"/>
    <property type="evidence" value="ECO:0007669"/>
    <property type="project" value="InterPro"/>
</dbReference>
<evidence type="ECO:0000256" key="3">
    <source>
        <dbReference type="ARBA" id="ARBA00021315"/>
    </source>
</evidence>
<keyword evidence="4" id="KW-0547">Nucleotide-binding</keyword>
<gene>
    <name evidence="12" type="primary">recN</name>
    <name evidence="12" type="ORF">G3M70_02955</name>
</gene>
<dbReference type="Pfam" id="PF02463">
    <property type="entry name" value="SMC_N"/>
    <property type="match status" value="1"/>
</dbReference>
<evidence type="ECO:0000256" key="6">
    <source>
        <dbReference type="ARBA" id="ARBA00022840"/>
    </source>
</evidence>
<keyword evidence="7 9" id="KW-0234">DNA repair</keyword>
<dbReference type="PANTHER" id="PTHR11059">
    <property type="entry name" value="DNA REPAIR PROTEIN RECN"/>
    <property type="match status" value="1"/>
</dbReference>
<evidence type="ECO:0000256" key="10">
    <source>
        <dbReference type="SAM" id="Coils"/>
    </source>
</evidence>
<dbReference type="GO" id="GO:0006281">
    <property type="term" value="P:DNA repair"/>
    <property type="evidence" value="ECO:0007669"/>
    <property type="project" value="UniProtKB-KW"/>
</dbReference>
<sequence length="563" mass="63174">MLEEIRIKHFAIIDQLEVGFHPGLNVLTGETGAGKSIIIGALNLVVGGRADTDSIRTGQDSATVEAVFQIDDPETVAWAQDLGIEPEEGRLIVRRVLSQKDKNRVFLNGISVTVSQLTELGRRLVDIHGQHDHQSLFHPETHVELLDRFGGLEQSRNEFDEAFRLHQGLASKLKQIEKNQSHRLQRQDLLKFQIGEIDSAGLHVDEEEELSTEKNKLRHAETLHRAMDQALNALSETPGSVLEVLGQIRRDLEPLPEIDPQLSSLDERSNNAFYEAEALAEEVRDYLKSIEFNPERLEEIEDRLAEINGLKRKYGIDIPSILEYRETIGEELDSLSLSEEQVGDLKKELKQAESVLAKMACKLAEDREQAAAKLKKGAEKELKDLEMKNVVFEVRFDYPTDPNSFVKFRKEPVRLNPNGLGMLEFMFSPNPGETPKPLAKIASGGEISRVMLALKSILQKQSKVPVMVFDEVDAGISGKVAEKVGAKLKKISKDRQVFCITHLPQIAGLGGTHFRVHKTVADKRTQSTIQELDYDQRVEEIARMSGGEKITKATLEHAKEMIK</sequence>
<dbReference type="Gene3D" id="3.40.50.300">
    <property type="entry name" value="P-loop containing nucleotide triphosphate hydrolases"/>
    <property type="match status" value="2"/>
</dbReference>
<dbReference type="FunFam" id="3.40.50.300:FF:000356">
    <property type="entry name" value="DNA repair protein RecN"/>
    <property type="match status" value="1"/>
</dbReference>
<evidence type="ECO:0000256" key="8">
    <source>
        <dbReference type="ARBA" id="ARBA00033408"/>
    </source>
</evidence>
<dbReference type="KEGG" id="nli:G3M70_02955"/>
<evidence type="ECO:0000313" key="13">
    <source>
        <dbReference type="Proteomes" id="UP000594688"/>
    </source>
</evidence>
<dbReference type="NCBIfam" id="TIGR00634">
    <property type="entry name" value="recN"/>
    <property type="match status" value="1"/>
</dbReference>
<feature type="domain" description="RecF/RecN/SMC N-terminal" evidence="11">
    <location>
        <begin position="1"/>
        <end position="508"/>
    </location>
</feature>
<reference evidence="12 13" key="1">
    <citation type="submission" date="2020-02" db="EMBL/GenBank/DDBJ databases">
        <title>Genomic and physiological characterization of two novel Nitrospinaceae genera.</title>
        <authorList>
            <person name="Mueller A.J."/>
            <person name="Jung M.-Y."/>
            <person name="Strachan C.R."/>
            <person name="Herbold C.W."/>
            <person name="Kirkegaard R.H."/>
            <person name="Daims H."/>
        </authorList>
    </citation>
    <scope>NUCLEOTIDE SEQUENCE [LARGE SCALE GENOMIC DNA]</scope>
    <source>
        <strain evidence="12">EB</strain>
    </source>
</reference>
<feature type="coiled-coil region" evidence="10">
    <location>
        <begin position="335"/>
        <end position="395"/>
    </location>
</feature>
<evidence type="ECO:0000259" key="11">
    <source>
        <dbReference type="Pfam" id="PF02463"/>
    </source>
</evidence>
<evidence type="ECO:0000256" key="1">
    <source>
        <dbReference type="ARBA" id="ARBA00003618"/>
    </source>
</evidence>
<keyword evidence="6" id="KW-0067">ATP-binding</keyword>
<dbReference type="EMBL" id="CP048685">
    <property type="protein sequence ID" value="QPJ60901.1"/>
    <property type="molecule type" value="Genomic_DNA"/>
</dbReference>
<dbReference type="InterPro" id="IPR003395">
    <property type="entry name" value="RecF/RecN/SMC_N"/>
</dbReference>
<evidence type="ECO:0000256" key="7">
    <source>
        <dbReference type="ARBA" id="ARBA00023204"/>
    </source>
</evidence>
<dbReference type="FunFam" id="3.40.50.300:FF:000319">
    <property type="entry name" value="DNA repair protein RecN"/>
    <property type="match status" value="1"/>
</dbReference>
<dbReference type="AlphaFoldDB" id="A0A7T0FZK3"/>
<comment type="similarity">
    <text evidence="2 9">Belongs to the RecN family.</text>
</comment>
<keyword evidence="10" id="KW-0175">Coiled coil</keyword>
<dbReference type="GO" id="GO:0009432">
    <property type="term" value="P:SOS response"/>
    <property type="evidence" value="ECO:0007669"/>
    <property type="project" value="TreeGrafter"/>
</dbReference>
<evidence type="ECO:0000256" key="4">
    <source>
        <dbReference type="ARBA" id="ARBA00022741"/>
    </source>
</evidence>
<evidence type="ECO:0000256" key="9">
    <source>
        <dbReference type="PIRNR" id="PIRNR003128"/>
    </source>
</evidence>
<dbReference type="CDD" id="cd03241">
    <property type="entry name" value="ABC_RecN"/>
    <property type="match status" value="2"/>
</dbReference>
<dbReference type="NCBIfam" id="NF008121">
    <property type="entry name" value="PRK10869.1"/>
    <property type="match status" value="1"/>
</dbReference>
<name>A0A7T0FZK3_9BACT</name>
<evidence type="ECO:0000256" key="5">
    <source>
        <dbReference type="ARBA" id="ARBA00022763"/>
    </source>
</evidence>
<dbReference type="PANTHER" id="PTHR11059:SF0">
    <property type="entry name" value="DNA REPAIR PROTEIN RECN"/>
    <property type="match status" value="1"/>
</dbReference>
<keyword evidence="5 9" id="KW-0227">DNA damage</keyword>
<dbReference type="Proteomes" id="UP000594688">
    <property type="component" value="Chromosome"/>
</dbReference>
<dbReference type="PIRSF" id="PIRSF003128">
    <property type="entry name" value="RecN"/>
    <property type="match status" value="1"/>
</dbReference>
<dbReference type="GO" id="GO:0005524">
    <property type="term" value="F:ATP binding"/>
    <property type="evidence" value="ECO:0007669"/>
    <property type="project" value="UniProtKB-KW"/>
</dbReference>
<protein>
    <recommendedName>
        <fullName evidence="3 9">DNA repair protein RecN</fullName>
    </recommendedName>
    <alternativeName>
        <fullName evidence="8 9">Recombination protein N</fullName>
    </alternativeName>
</protein>
<dbReference type="SUPFAM" id="SSF52540">
    <property type="entry name" value="P-loop containing nucleoside triphosphate hydrolases"/>
    <property type="match status" value="1"/>
</dbReference>
<accession>A0A7T0FZK3</accession>
<evidence type="ECO:0000256" key="2">
    <source>
        <dbReference type="ARBA" id="ARBA00009441"/>
    </source>
</evidence>
<dbReference type="InterPro" id="IPR004604">
    <property type="entry name" value="DNA_recomb/repair_RecN"/>
</dbReference>
<dbReference type="GO" id="GO:0043590">
    <property type="term" value="C:bacterial nucleoid"/>
    <property type="evidence" value="ECO:0007669"/>
    <property type="project" value="TreeGrafter"/>
</dbReference>
<proteinExistence type="inferred from homology"/>
<evidence type="ECO:0000313" key="12">
    <source>
        <dbReference type="EMBL" id="QPJ60901.1"/>
    </source>
</evidence>
<comment type="function">
    <text evidence="1 9">May be involved in recombinational repair of damaged DNA.</text>
</comment>
<organism evidence="12 13">
    <name type="scientific">Candidatus Nitronauta litoralis</name>
    <dbReference type="NCBI Taxonomy" id="2705533"/>
    <lineage>
        <taxon>Bacteria</taxon>
        <taxon>Pseudomonadati</taxon>
        <taxon>Nitrospinota/Tectimicrobiota group</taxon>
        <taxon>Nitrospinota</taxon>
        <taxon>Nitrospinia</taxon>
        <taxon>Nitrospinales</taxon>
        <taxon>Nitrospinaceae</taxon>
        <taxon>Candidatus Nitronauta</taxon>
    </lineage>
</organism>